<dbReference type="STRING" id="907348.TresaDRAFT_1569"/>
<dbReference type="AlphaFoldDB" id="H7EJE4"/>
<organism evidence="4 5">
    <name type="scientific">Treponema saccharophilum DSM 2985</name>
    <dbReference type="NCBI Taxonomy" id="907348"/>
    <lineage>
        <taxon>Bacteria</taxon>
        <taxon>Pseudomonadati</taxon>
        <taxon>Spirochaetota</taxon>
        <taxon>Spirochaetia</taxon>
        <taxon>Spirochaetales</taxon>
        <taxon>Treponemataceae</taxon>
        <taxon>Treponema</taxon>
    </lineage>
</organism>
<proteinExistence type="predicted"/>
<dbReference type="Proteomes" id="UP000003571">
    <property type="component" value="Unassembled WGS sequence"/>
</dbReference>
<feature type="domain" description="N-acetyltransferase" evidence="3">
    <location>
        <begin position="5"/>
        <end position="172"/>
    </location>
</feature>
<dbReference type="InterPro" id="IPR000182">
    <property type="entry name" value="GNAT_dom"/>
</dbReference>
<dbReference type="PANTHER" id="PTHR43877:SF2">
    <property type="entry name" value="AMINOALKYLPHOSPHONATE N-ACETYLTRANSFERASE-RELATED"/>
    <property type="match status" value="1"/>
</dbReference>
<evidence type="ECO:0000256" key="1">
    <source>
        <dbReference type="ARBA" id="ARBA00022679"/>
    </source>
</evidence>
<dbReference type="OrthoDB" id="7205533at2"/>
<evidence type="ECO:0000259" key="3">
    <source>
        <dbReference type="PROSITE" id="PS51186"/>
    </source>
</evidence>
<gene>
    <name evidence="4" type="ORF">TresaDRAFT_1569</name>
</gene>
<dbReference type="Pfam" id="PF00583">
    <property type="entry name" value="Acetyltransf_1"/>
    <property type="match status" value="1"/>
</dbReference>
<dbReference type="eggNOG" id="COG0456">
    <property type="taxonomic scope" value="Bacteria"/>
</dbReference>
<dbReference type="PATRIC" id="fig|907348.3.peg.1032"/>
<keyword evidence="1 4" id="KW-0808">Transferase</keyword>
<reference evidence="4 5" key="1">
    <citation type="submission" date="2011-09" db="EMBL/GenBank/DDBJ databases">
        <title>The draft genome of Treponema saccharophilum DSM 2985.</title>
        <authorList>
            <consortium name="US DOE Joint Genome Institute (JGI-PGF)"/>
            <person name="Lucas S."/>
            <person name="Copeland A."/>
            <person name="Lapidus A."/>
            <person name="Glavina del Rio T."/>
            <person name="Dalin E."/>
            <person name="Tice H."/>
            <person name="Bruce D."/>
            <person name="Goodwin L."/>
            <person name="Pitluck S."/>
            <person name="Peters L."/>
            <person name="Kyrpides N."/>
            <person name="Mavromatis K."/>
            <person name="Ivanova N."/>
            <person name="Markowitz V."/>
            <person name="Cheng J.-F."/>
            <person name="Hugenholtz P."/>
            <person name="Woyke T."/>
            <person name="Wu D."/>
            <person name="Gronow S."/>
            <person name="Wellnitz S."/>
            <person name="Brambilla E."/>
            <person name="Klenk H.-P."/>
            <person name="Eisen J.A."/>
        </authorList>
    </citation>
    <scope>NUCLEOTIDE SEQUENCE [LARGE SCALE GENOMIC DNA]</scope>
    <source>
        <strain evidence="4 5">DSM 2985</strain>
    </source>
</reference>
<dbReference type="RefSeq" id="WP_002703449.1">
    <property type="nucleotide sequence ID" value="NZ_AGRW01000041.1"/>
</dbReference>
<comment type="caution">
    <text evidence="4">The sequence shown here is derived from an EMBL/GenBank/DDBJ whole genome shotgun (WGS) entry which is preliminary data.</text>
</comment>
<dbReference type="EMBL" id="AGRW01000041">
    <property type="protein sequence ID" value="EIC02305.1"/>
    <property type="molecule type" value="Genomic_DNA"/>
</dbReference>
<dbReference type="InterPro" id="IPR050832">
    <property type="entry name" value="Bact_Acetyltransf"/>
</dbReference>
<dbReference type="InterPro" id="IPR016181">
    <property type="entry name" value="Acyl_CoA_acyltransferase"/>
</dbReference>
<sequence>MEKRIEIRRATENDIAPIAAIGRQTFEETFSDTNTEEDMRKYISENFTEEKIAKEISGSESIFLIALHDGTAAAYMKLNTGSAQTEKQGDALEIQRLYVAASKKGMGIGRRMIASAEEIARVRGLCRIWLGVWEHNEPALAFYKKCGFRVFSSHDFVLGTDRQTDMLMEKNI</sequence>
<protein>
    <submittedName>
        <fullName evidence="4">GCN5-related N-acetyltransferase</fullName>
    </submittedName>
</protein>
<name>H7EJE4_9SPIR</name>
<evidence type="ECO:0000313" key="5">
    <source>
        <dbReference type="Proteomes" id="UP000003571"/>
    </source>
</evidence>
<dbReference type="GO" id="GO:0016747">
    <property type="term" value="F:acyltransferase activity, transferring groups other than amino-acyl groups"/>
    <property type="evidence" value="ECO:0007669"/>
    <property type="project" value="InterPro"/>
</dbReference>
<dbReference type="SUPFAM" id="SSF55729">
    <property type="entry name" value="Acyl-CoA N-acyltransferases (Nat)"/>
    <property type="match status" value="1"/>
</dbReference>
<keyword evidence="2" id="KW-0012">Acyltransferase</keyword>
<dbReference type="PROSITE" id="PS51186">
    <property type="entry name" value="GNAT"/>
    <property type="match status" value="1"/>
</dbReference>
<evidence type="ECO:0000313" key="4">
    <source>
        <dbReference type="EMBL" id="EIC02305.1"/>
    </source>
</evidence>
<keyword evidence="5" id="KW-1185">Reference proteome</keyword>
<dbReference type="CDD" id="cd04301">
    <property type="entry name" value="NAT_SF"/>
    <property type="match status" value="1"/>
</dbReference>
<evidence type="ECO:0000256" key="2">
    <source>
        <dbReference type="ARBA" id="ARBA00023315"/>
    </source>
</evidence>
<dbReference type="Gene3D" id="3.40.630.30">
    <property type="match status" value="1"/>
</dbReference>
<dbReference type="PANTHER" id="PTHR43877">
    <property type="entry name" value="AMINOALKYLPHOSPHONATE N-ACETYLTRANSFERASE-RELATED-RELATED"/>
    <property type="match status" value="1"/>
</dbReference>
<accession>H7EJE4</accession>